<dbReference type="Proteomes" id="UP001477870">
    <property type="component" value="Unassembled WGS sequence"/>
</dbReference>
<accession>A0ABU9T2J7</accession>
<comment type="caution">
    <text evidence="2">The sequence shown here is derived from an EMBL/GenBank/DDBJ whole genome shotgun (WGS) entry which is preliminary data.</text>
</comment>
<evidence type="ECO:0000313" key="2">
    <source>
        <dbReference type="EMBL" id="MEM5500348.1"/>
    </source>
</evidence>
<proteinExistence type="predicted"/>
<gene>
    <name evidence="2" type="ORF">WNY59_01960</name>
</gene>
<keyword evidence="3" id="KW-1185">Reference proteome</keyword>
<feature type="chain" id="PRO_5046985653" description="Secreted protein" evidence="1">
    <location>
        <begin position="32"/>
        <end position="286"/>
    </location>
</feature>
<keyword evidence="1" id="KW-0732">Signal</keyword>
<reference evidence="2 3" key="1">
    <citation type="submission" date="2024-03" db="EMBL/GenBank/DDBJ databases">
        <title>Community enrichment and isolation of bacterial strains for fucoidan degradation.</title>
        <authorList>
            <person name="Sichert A."/>
        </authorList>
    </citation>
    <scope>NUCLEOTIDE SEQUENCE [LARGE SCALE GENOMIC DNA]</scope>
    <source>
        <strain evidence="2 3">AS62</strain>
    </source>
</reference>
<dbReference type="EMBL" id="JBBMQO010000001">
    <property type="protein sequence ID" value="MEM5500348.1"/>
    <property type="molecule type" value="Genomic_DNA"/>
</dbReference>
<sequence>MFKFRLSSSISFIMSCGAALMLLGGVNIAAAKPETVELGNGTSVTIEEYLIETDPSGHKTLVVRTVPNFDPEPFGQVPADDYARMVRPLCINLVNHSAAALDENDIETVRIRWDFTPSKRDEELPENMTLTRFHEMMFDVTNDALCLPKPFGVELNNLTPKLSGDILATLRWAEPGLTPGELSLTYSVETGLADISISALHRMALELCILHADALLKTRARYYSQLDSRTVAITFEQEEEKSGVELLRRVKFPVRNGSCETGLSEMLTEAIRANAQNSKNNPTDAN</sequence>
<feature type="signal peptide" evidence="1">
    <location>
        <begin position="1"/>
        <end position="31"/>
    </location>
</feature>
<protein>
    <recommendedName>
        <fullName evidence="4">Secreted protein</fullName>
    </recommendedName>
</protein>
<name>A0ABU9T2J7_9HYPH</name>
<organism evidence="2 3">
    <name type="scientific">Ahrensia kielensis</name>
    <dbReference type="NCBI Taxonomy" id="76980"/>
    <lineage>
        <taxon>Bacteria</taxon>
        <taxon>Pseudomonadati</taxon>
        <taxon>Pseudomonadota</taxon>
        <taxon>Alphaproteobacteria</taxon>
        <taxon>Hyphomicrobiales</taxon>
        <taxon>Ahrensiaceae</taxon>
        <taxon>Ahrensia</taxon>
    </lineage>
</organism>
<dbReference type="RefSeq" id="WP_342846453.1">
    <property type="nucleotide sequence ID" value="NZ_JBBMQO010000001.1"/>
</dbReference>
<evidence type="ECO:0008006" key="4">
    <source>
        <dbReference type="Google" id="ProtNLM"/>
    </source>
</evidence>
<evidence type="ECO:0000256" key="1">
    <source>
        <dbReference type="SAM" id="SignalP"/>
    </source>
</evidence>
<dbReference type="PROSITE" id="PS51257">
    <property type="entry name" value="PROKAR_LIPOPROTEIN"/>
    <property type="match status" value="1"/>
</dbReference>
<evidence type="ECO:0000313" key="3">
    <source>
        <dbReference type="Proteomes" id="UP001477870"/>
    </source>
</evidence>